<feature type="DNA-binding region" description="H-T-H motif" evidence="4">
    <location>
        <begin position="26"/>
        <end position="45"/>
    </location>
</feature>
<dbReference type="SUPFAM" id="SSF46689">
    <property type="entry name" value="Homeodomain-like"/>
    <property type="match status" value="1"/>
</dbReference>
<keyword evidence="1" id="KW-0805">Transcription regulation</keyword>
<dbReference type="InterPro" id="IPR001647">
    <property type="entry name" value="HTH_TetR"/>
</dbReference>
<dbReference type="InterPro" id="IPR036271">
    <property type="entry name" value="Tet_transcr_reg_TetR-rel_C_sf"/>
</dbReference>
<evidence type="ECO:0000256" key="4">
    <source>
        <dbReference type="PROSITE-ProRule" id="PRU00335"/>
    </source>
</evidence>
<dbReference type="GO" id="GO:0003677">
    <property type="term" value="F:DNA binding"/>
    <property type="evidence" value="ECO:0007669"/>
    <property type="project" value="UniProtKB-UniRule"/>
</dbReference>
<evidence type="ECO:0000256" key="2">
    <source>
        <dbReference type="ARBA" id="ARBA00023125"/>
    </source>
</evidence>
<dbReference type="Pfam" id="PF00440">
    <property type="entry name" value="TetR_N"/>
    <property type="match status" value="1"/>
</dbReference>
<dbReference type="AlphaFoldDB" id="A0A7W7ZU37"/>
<comment type="caution">
    <text evidence="6">The sequence shown here is derived from an EMBL/GenBank/DDBJ whole genome shotgun (WGS) entry which is preliminary data.</text>
</comment>
<dbReference type="PROSITE" id="PS50977">
    <property type="entry name" value="HTH_TETR_2"/>
    <property type="match status" value="1"/>
</dbReference>
<accession>A0A7W7ZU37</accession>
<evidence type="ECO:0000313" key="6">
    <source>
        <dbReference type="EMBL" id="MBB5065774.1"/>
    </source>
</evidence>
<organism evidence="6 7">
    <name type="scientific">Granulicella mallensis</name>
    <dbReference type="NCBI Taxonomy" id="940614"/>
    <lineage>
        <taxon>Bacteria</taxon>
        <taxon>Pseudomonadati</taxon>
        <taxon>Acidobacteriota</taxon>
        <taxon>Terriglobia</taxon>
        <taxon>Terriglobales</taxon>
        <taxon>Acidobacteriaceae</taxon>
        <taxon>Granulicella</taxon>
    </lineage>
</organism>
<dbReference type="Gene3D" id="1.10.357.10">
    <property type="entry name" value="Tetracycline Repressor, domain 2"/>
    <property type="match status" value="1"/>
</dbReference>
<evidence type="ECO:0000313" key="7">
    <source>
        <dbReference type="Proteomes" id="UP000584867"/>
    </source>
</evidence>
<dbReference type="RefSeq" id="WP_184258747.1">
    <property type="nucleotide sequence ID" value="NZ_JACHIO010000019.1"/>
</dbReference>
<dbReference type="Proteomes" id="UP000584867">
    <property type="component" value="Unassembled WGS sequence"/>
</dbReference>
<evidence type="ECO:0000256" key="3">
    <source>
        <dbReference type="ARBA" id="ARBA00023163"/>
    </source>
</evidence>
<gene>
    <name evidence="6" type="ORF">HDF15_004144</name>
</gene>
<dbReference type="EMBL" id="JACHIO010000019">
    <property type="protein sequence ID" value="MBB5065774.1"/>
    <property type="molecule type" value="Genomic_DNA"/>
</dbReference>
<sequence length="193" mass="21220">MAQKTREQLIEVGLKQIHTAGYGATGVNEILALAEVPKGSFYHHFPSKEVFAAAVLQRYGEGETHRWEMILGDKNQAPLKRLRLYFEDLISVYGQTGPISGCLMGNLTLEIADHSDVLQPMLKGCFGAWEDAVAEALREAVAGGELDPSANPGELASFIVNNWEGALLRSKAERSDRALELFLDFTFKVLLKG</sequence>
<dbReference type="InterPro" id="IPR009057">
    <property type="entry name" value="Homeodomain-like_sf"/>
</dbReference>
<dbReference type="SUPFAM" id="SSF48498">
    <property type="entry name" value="Tetracyclin repressor-like, C-terminal domain"/>
    <property type="match status" value="1"/>
</dbReference>
<dbReference type="Pfam" id="PF16925">
    <property type="entry name" value="TetR_C_13"/>
    <property type="match status" value="1"/>
</dbReference>
<name>A0A7W7ZU37_9BACT</name>
<proteinExistence type="predicted"/>
<dbReference type="PANTHER" id="PTHR47506:SF6">
    <property type="entry name" value="HTH-TYPE TRANSCRIPTIONAL REPRESSOR NEMR"/>
    <property type="match status" value="1"/>
</dbReference>
<keyword evidence="3" id="KW-0804">Transcription</keyword>
<evidence type="ECO:0000259" key="5">
    <source>
        <dbReference type="PROSITE" id="PS50977"/>
    </source>
</evidence>
<reference evidence="6 7" key="1">
    <citation type="submission" date="2020-08" db="EMBL/GenBank/DDBJ databases">
        <title>Genomic Encyclopedia of Type Strains, Phase IV (KMG-V): Genome sequencing to study the core and pangenomes of soil and plant-associated prokaryotes.</title>
        <authorList>
            <person name="Whitman W."/>
        </authorList>
    </citation>
    <scope>NUCLEOTIDE SEQUENCE [LARGE SCALE GENOMIC DNA]</scope>
    <source>
        <strain evidence="6 7">X5P3</strain>
    </source>
</reference>
<feature type="domain" description="HTH tetR-type" evidence="5">
    <location>
        <begin position="3"/>
        <end position="63"/>
    </location>
</feature>
<keyword evidence="2 4" id="KW-0238">DNA-binding</keyword>
<dbReference type="InterPro" id="IPR011075">
    <property type="entry name" value="TetR_C"/>
</dbReference>
<evidence type="ECO:0000256" key="1">
    <source>
        <dbReference type="ARBA" id="ARBA00023015"/>
    </source>
</evidence>
<protein>
    <submittedName>
        <fullName evidence="6">TetR/AcrR family transcriptional repressor of nem operon</fullName>
    </submittedName>
</protein>
<dbReference type="PANTHER" id="PTHR47506">
    <property type="entry name" value="TRANSCRIPTIONAL REGULATORY PROTEIN"/>
    <property type="match status" value="1"/>
</dbReference>